<dbReference type="SUPFAM" id="SSF53822">
    <property type="entry name" value="Periplasmic binding protein-like I"/>
    <property type="match status" value="1"/>
</dbReference>
<evidence type="ECO:0000256" key="1">
    <source>
        <dbReference type="ARBA" id="ARBA00022970"/>
    </source>
</evidence>
<sequence length="413" mass="42009">MRSRYDWGNWARGALAFALGALLTSCSPGTFQIGSRTLGWGNPPTNVGTAPNSAGPIQQAPQTGGERFGRGPVQVALLLPLSGEPSLAELGKSLANSSKLAMAFIEANPNIAENTTITLRDTGDSAAGAAAAANAAVQSGAKLILGPLKGDQVAAAGAVARAAGVPMIGFANNPALAGQGVYLLSVLPDAEMKRSLAYVKAQGRRGIGGAFPSTPYGDALATAFRQQAIAAGFAPNAVYTFTAANEAAQIVGQAKQQIDRGMIDTLFIPDRASAPAFATALASAGVGRDAVQIVGSADWAGDQTILSTPGLAGAIFPAVDEAGFAAITGDYQSRFGTRPHPMATIAYTATILANVNTLSMATPPYNPGLVTSPSGFNGRDGQFRFLSNGRAEYALVIKTIETGAATTVEGPKL</sequence>
<dbReference type="GO" id="GO:0006865">
    <property type="term" value="P:amino acid transport"/>
    <property type="evidence" value="ECO:0007669"/>
    <property type="project" value="UniProtKB-KW"/>
</dbReference>
<evidence type="ECO:0000313" key="2">
    <source>
        <dbReference type="EMBL" id="KKB78789.1"/>
    </source>
</evidence>
<dbReference type="PROSITE" id="PS51257">
    <property type="entry name" value="PROKAR_LIPOPROTEIN"/>
    <property type="match status" value="1"/>
</dbReference>
<dbReference type="STRING" id="361041.VW35_09810"/>
<dbReference type="AlphaFoldDB" id="A0A0F5L9C0"/>
<keyword evidence="1" id="KW-0029">Amino-acid transport</keyword>
<keyword evidence="1" id="KW-0813">Transport</keyword>
<dbReference type="PATRIC" id="fig|361041.3.peg.1318"/>
<reference evidence="2 3" key="1">
    <citation type="submission" date="2015-03" db="EMBL/GenBank/DDBJ databases">
        <authorList>
            <person name="Hassan Y.I."/>
            <person name="Lepp D."/>
            <person name="Zhou T."/>
        </authorList>
    </citation>
    <scope>NUCLEOTIDE SEQUENCE [LARGE SCALE GENOMIC DNA]</scope>
    <source>
        <strain evidence="2 3">GH2-10</strain>
    </source>
</reference>
<dbReference type="OrthoDB" id="7210494at2"/>
<keyword evidence="3" id="KW-1185">Reference proteome</keyword>
<proteinExistence type="predicted"/>
<dbReference type="PANTHER" id="PTHR30483">
    <property type="entry name" value="LEUCINE-SPECIFIC-BINDING PROTEIN"/>
    <property type="match status" value="1"/>
</dbReference>
<dbReference type="InterPro" id="IPR051010">
    <property type="entry name" value="BCAA_transport"/>
</dbReference>
<protein>
    <submittedName>
        <fullName evidence="2">Uncharacterized protein</fullName>
    </submittedName>
</protein>
<dbReference type="EMBL" id="LAJG01000021">
    <property type="protein sequence ID" value="KKB78789.1"/>
    <property type="molecule type" value="Genomic_DNA"/>
</dbReference>
<accession>A0A0F5L9C0</accession>
<dbReference type="RefSeq" id="WP_046142866.1">
    <property type="nucleotide sequence ID" value="NZ_LAJG01000021.1"/>
</dbReference>
<organism evidence="2 3">
    <name type="scientific">Devosia soli</name>
    <dbReference type="NCBI Taxonomy" id="361041"/>
    <lineage>
        <taxon>Bacteria</taxon>
        <taxon>Pseudomonadati</taxon>
        <taxon>Pseudomonadota</taxon>
        <taxon>Alphaproteobacteria</taxon>
        <taxon>Hyphomicrobiales</taxon>
        <taxon>Devosiaceae</taxon>
        <taxon>Devosia</taxon>
    </lineage>
</organism>
<dbReference type="PANTHER" id="PTHR30483:SF6">
    <property type="entry name" value="PERIPLASMIC BINDING PROTEIN OF ABC TRANSPORTER FOR NATURAL AMINO ACIDS"/>
    <property type="match status" value="1"/>
</dbReference>
<dbReference type="CDD" id="cd06339">
    <property type="entry name" value="PBP1_YraM_LppC_lipoprotein-like"/>
    <property type="match status" value="1"/>
</dbReference>
<dbReference type="InterPro" id="IPR028082">
    <property type="entry name" value="Peripla_BP_I"/>
</dbReference>
<dbReference type="Gene3D" id="3.40.50.2300">
    <property type="match status" value="2"/>
</dbReference>
<gene>
    <name evidence="2" type="ORF">VW35_09810</name>
</gene>
<name>A0A0F5L9C0_9HYPH</name>
<dbReference type="Proteomes" id="UP000033514">
    <property type="component" value="Unassembled WGS sequence"/>
</dbReference>
<comment type="caution">
    <text evidence="2">The sequence shown here is derived from an EMBL/GenBank/DDBJ whole genome shotgun (WGS) entry which is preliminary data.</text>
</comment>
<evidence type="ECO:0000313" key="3">
    <source>
        <dbReference type="Proteomes" id="UP000033514"/>
    </source>
</evidence>